<keyword evidence="1" id="KW-1133">Transmembrane helix</keyword>
<dbReference type="KEGG" id="bbev:BBEV_2665"/>
<dbReference type="RefSeq" id="WP_069365926.1">
    <property type="nucleotide sequence ID" value="NZ_CP012502.1"/>
</dbReference>
<keyword evidence="4" id="KW-1185">Reference proteome</keyword>
<sequence>MALTPCPECGHSVSTRAKSCPSCGYPFMETRQAPPIIQERDWDREPQQESGITFWGVVGAVVIAIILVSWF</sequence>
<dbReference type="AlphaFoldDB" id="A0A1D7QYB9"/>
<evidence type="ECO:0000313" key="4">
    <source>
        <dbReference type="Proteomes" id="UP000094463"/>
    </source>
</evidence>
<keyword evidence="1" id="KW-0472">Membrane</keyword>
<proteinExistence type="predicted"/>
<gene>
    <name evidence="3" type="ORF">BBEV_2665</name>
</gene>
<feature type="domain" description="Putative zinc-ribbon" evidence="2">
    <location>
        <begin position="4"/>
        <end position="27"/>
    </location>
</feature>
<evidence type="ECO:0000256" key="1">
    <source>
        <dbReference type="SAM" id="Phobius"/>
    </source>
</evidence>
<dbReference type="Proteomes" id="UP000094463">
    <property type="component" value="Chromosome"/>
</dbReference>
<accession>A0A1D7QYB9</accession>
<feature type="transmembrane region" description="Helical" evidence="1">
    <location>
        <begin position="52"/>
        <end position="70"/>
    </location>
</feature>
<reference evidence="3 4" key="1">
    <citation type="submission" date="2015-08" db="EMBL/GenBank/DDBJ databases">
        <title>The complete genome sequence of Bacillus beveridgei MLTeJB.</title>
        <authorList>
            <person name="Hanson T.E."/>
            <person name="Mesa C."/>
            <person name="Basesman S.M."/>
            <person name="Oremland R.S."/>
        </authorList>
    </citation>
    <scope>NUCLEOTIDE SEQUENCE [LARGE SCALE GENOMIC DNA]</scope>
    <source>
        <strain evidence="3 4">MLTeJB</strain>
    </source>
</reference>
<evidence type="ECO:0000313" key="3">
    <source>
        <dbReference type="EMBL" id="AOM84003.1"/>
    </source>
</evidence>
<dbReference type="OrthoDB" id="2066958at2"/>
<dbReference type="STRING" id="632773.BBEV_2665"/>
<dbReference type="EMBL" id="CP012502">
    <property type="protein sequence ID" value="AOM84003.1"/>
    <property type="molecule type" value="Genomic_DNA"/>
</dbReference>
<dbReference type="Pfam" id="PF13248">
    <property type="entry name" value="Zn_ribbon_3"/>
    <property type="match status" value="1"/>
</dbReference>
<keyword evidence="1" id="KW-0812">Transmembrane</keyword>
<organism evidence="3 4">
    <name type="scientific">Salisediminibacterium beveridgei</name>
    <dbReference type="NCBI Taxonomy" id="632773"/>
    <lineage>
        <taxon>Bacteria</taxon>
        <taxon>Bacillati</taxon>
        <taxon>Bacillota</taxon>
        <taxon>Bacilli</taxon>
        <taxon>Bacillales</taxon>
        <taxon>Bacillaceae</taxon>
        <taxon>Salisediminibacterium</taxon>
    </lineage>
</organism>
<evidence type="ECO:0000259" key="2">
    <source>
        <dbReference type="Pfam" id="PF13248"/>
    </source>
</evidence>
<dbReference type="InterPro" id="IPR059113">
    <property type="entry name" value="Znf_ribbon"/>
</dbReference>
<protein>
    <recommendedName>
        <fullName evidence="2">Putative zinc-ribbon domain-containing protein</fullName>
    </recommendedName>
</protein>
<name>A0A1D7QYB9_9BACI</name>